<reference evidence="1" key="1">
    <citation type="journal article" date="2015" name="Nature">
        <title>Complex archaea that bridge the gap between prokaryotes and eukaryotes.</title>
        <authorList>
            <person name="Spang A."/>
            <person name="Saw J.H."/>
            <person name="Jorgensen S.L."/>
            <person name="Zaremba-Niedzwiedzka K."/>
            <person name="Martijn J."/>
            <person name="Lind A.E."/>
            <person name="van Eijk R."/>
            <person name="Schleper C."/>
            <person name="Guy L."/>
            <person name="Ettema T.J."/>
        </authorList>
    </citation>
    <scope>NUCLEOTIDE SEQUENCE</scope>
</reference>
<protein>
    <submittedName>
        <fullName evidence="1">Uncharacterized protein</fullName>
    </submittedName>
</protein>
<dbReference type="EMBL" id="LAZR01021969">
    <property type="protein sequence ID" value="KKL83472.1"/>
    <property type="molecule type" value="Genomic_DNA"/>
</dbReference>
<evidence type="ECO:0000313" key="1">
    <source>
        <dbReference type="EMBL" id="KKL83472.1"/>
    </source>
</evidence>
<name>A0A0F9I7X4_9ZZZZ</name>
<accession>A0A0F9I7X4</accession>
<proteinExistence type="predicted"/>
<organism evidence="1">
    <name type="scientific">marine sediment metagenome</name>
    <dbReference type="NCBI Taxonomy" id="412755"/>
    <lineage>
        <taxon>unclassified sequences</taxon>
        <taxon>metagenomes</taxon>
        <taxon>ecological metagenomes</taxon>
    </lineage>
</organism>
<sequence>MSTEETLAEILERRGIEHERVLKNLECHGFEGAVEILCGWISIEQLKEMNDFWEASDPRCAGCNRPEAQCSANPCPDVIEERKT</sequence>
<gene>
    <name evidence="1" type="ORF">LCGC14_1974350</name>
</gene>
<comment type="caution">
    <text evidence="1">The sequence shown here is derived from an EMBL/GenBank/DDBJ whole genome shotgun (WGS) entry which is preliminary data.</text>
</comment>
<dbReference type="AlphaFoldDB" id="A0A0F9I7X4"/>